<name>N6UEG2_DENPD</name>
<dbReference type="GO" id="GO:0071007">
    <property type="term" value="C:U2-type catalytic step 2 spliceosome"/>
    <property type="evidence" value="ECO:0007669"/>
    <property type="project" value="TreeGrafter"/>
</dbReference>
<dbReference type="InterPro" id="IPR039171">
    <property type="entry name" value="Cwc2/Slt11"/>
</dbReference>
<proteinExistence type="predicted"/>
<dbReference type="PANTHER" id="PTHR14089">
    <property type="entry name" value="PRE-MRNA-SPLICING FACTOR RBM22"/>
    <property type="match status" value="1"/>
</dbReference>
<gene>
    <name evidence="1" type="ORF">YQE_04518</name>
</gene>
<dbReference type="GO" id="GO:0071006">
    <property type="term" value="C:U2-type catalytic step 1 spliceosome"/>
    <property type="evidence" value="ECO:0007669"/>
    <property type="project" value="TreeGrafter"/>
</dbReference>
<dbReference type="GO" id="GO:0036002">
    <property type="term" value="F:pre-mRNA binding"/>
    <property type="evidence" value="ECO:0007669"/>
    <property type="project" value="TreeGrafter"/>
</dbReference>
<dbReference type="AlphaFoldDB" id="N6UEG2"/>
<dbReference type="Pfam" id="PF21369">
    <property type="entry name" value="STL11_N"/>
    <property type="match status" value="1"/>
</dbReference>
<dbReference type="HOGENOM" id="CLU_2796589_0_0_1"/>
<dbReference type="GO" id="GO:0017070">
    <property type="term" value="F:U6 snRNA binding"/>
    <property type="evidence" value="ECO:0007669"/>
    <property type="project" value="TreeGrafter"/>
</dbReference>
<dbReference type="InterPro" id="IPR048995">
    <property type="entry name" value="STL11/RBM22-like_N"/>
</dbReference>
<dbReference type="EMBL" id="KB740764">
    <property type="protein sequence ID" value="ENN79016.1"/>
    <property type="molecule type" value="Genomic_DNA"/>
</dbReference>
<sequence>MATSKTTNTYNRQNWEDADFPILCQTCLGDNPYIRMTKEKYGKECKICSRPFTVFRWCPGENPANLRP</sequence>
<organism evidence="1">
    <name type="scientific">Dendroctonus ponderosae</name>
    <name type="common">Mountain pine beetle</name>
    <dbReference type="NCBI Taxonomy" id="77166"/>
    <lineage>
        <taxon>Eukaryota</taxon>
        <taxon>Metazoa</taxon>
        <taxon>Ecdysozoa</taxon>
        <taxon>Arthropoda</taxon>
        <taxon>Hexapoda</taxon>
        <taxon>Insecta</taxon>
        <taxon>Pterygota</taxon>
        <taxon>Neoptera</taxon>
        <taxon>Endopterygota</taxon>
        <taxon>Coleoptera</taxon>
        <taxon>Polyphaga</taxon>
        <taxon>Cucujiformia</taxon>
        <taxon>Curculionidae</taxon>
        <taxon>Scolytinae</taxon>
        <taxon>Dendroctonus</taxon>
    </lineage>
</organism>
<accession>N6UEG2</accession>
<feature type="non-terminal residue" evidence="1">
    <location>
        <position position="1"/>
    </location>
</feature>
<dbReference type="GO" id="GO:0000974">
    <property type="term" value="C:Prp19 complex"/>
    <property type="evidence" value="ECO:0007669"/>
    <property type="project" value="TreeGrafter"/>
</dbReference>
<dbReference type="OrthoDB" id="10259600at2759"/>
<protein>
    <submittedName>
        <fullName evidence="1">Uncharacterized protein</fullName>
    </submittedName>
</protein>
<evidence type="ECO:0000313" key="1">
    <source>
        <dbReference type="EMBL" id="ENN79016.1"/>
    </source>
</evidence>
<dbReference type="PANTHER" id="PTHR14089:SF6">
    <property type="entry name" value="PRE-MRNA-SPLICING FACTOR RBM22"/>
    <property type="match status" value="1"/>
</dbReference>
<reference evidence="1" key="1">
    <citation type="journal article" date="2013" name="Genome Biol.">
        <title>Draft genome of the mountain pine beetle, Dendroctonus ponderosae Hopkins, a major forest pest.</title>
        <authorList>
            <person name="Keeling C.I."/>
            <person name="Yuen M.M."/>
            <person name="Liao N.Y."/>
            <person name="Docking T.R."/>
            <person name="Chan S.K."/>
            <person name="Taylor G.A."/>
            <person name="Palmquist D.L."/>
            <person name="Jackman S.D."/>
            <person name="Nguyen A."/>
            <person name="Li M."/>
            <person name="Henderson H."/>
            <person name="Janes J.K."/>
            <person name="Zhao Y."/>
            <person name="Pandoh P."/>
            <person name="Moore R."/>
            <person name="Sperling F.A."/>
            <person name="Huber D.P."/>
            <person name="Birol I."/>
            <person name="Jones S.J."/>
            <person name="Bohlmann J."/>
        </authorList>
    </citation>
    <scope>NUCLEOTIDE SEQUENCE</scope>
</reference>